<organism evidence="1 2">
    <name type="scientific">Macrococcus epidermidis</name>
    <dbReference type="NCBI Taxonomy" id="1902580"/>
    <lineage>
        <taxon>Bacteria</taxon>
        <taxon>Bacillati</taxon>
        <taxon>Bacillota</taxon>
        <taxon>Bacilli</taxon>
        <taxon>Bacillales</taxon>
        <taxon>Staphylococcaceae</taxon>
        <taxon>Macrococcus</taxon>
    </lineage>
</organism>
<reference evidence="1 2" key="1">
    <citation type="journal article" date="2018" name="Front. Microbiol.">
        <title>Description and Comparative Genomics of Macrococcus caseolyticus subsp. hominis subsp. nov., Macrococcus goetzii sp. nov., Macrococcus epidermidis sp. nov., and Macrococcus bohemicus sp. nov., Novel Macrococci From Human Clinical Material With Virulence Potential and Suspected Uptake of Foreign DNA by Natural Transformation.</title>
        <authorList>
            <person name="Maslanova I."/>
            <person name="Wertheimer Z."/>
            <person name="Sedlacek I."/>
            <person name="Svec P."/>
            <person name="Indrakova A."/>
            <person name="Kovarovic V."/>
            <person name="Schumann P."/>
            <person name="Sproer C."/>
            <person name="Kralova S."/>
            <person name="Sedo O."/>
            <person name="Kristofova L."/>
            <person name="Vrbovska V."/>
            <person name="Fuzik T."/>
            <person name="Petras P."/>
            <person name="Zdrahal Z."/>
            <person name="Ruzickova V."/>
            <person name="Doskar J."/>
            <person name="Pantucek R."/>
        </authorList>
    </citation>
    <scope>NUCLEOTIDE SEQUENCE [LARGE SCALE GENOMIC DNA]</scope>
    <source>
        <strain evidence="1 2">01/688</strain>
    </source>
</reference>
<dbReference type="EMBL" id="PZJH01000001">
    <property type="protein sequence ID" value="RAK45881.1"/>
    <property type="molecule type" value="Genomic_DNA"/>
</dbReference>
<comment type="caution">
    <text evidence="1">The sequence shown here is derived from an EMBL/GenBank/DDBJ whole genome shotgun (WGS) entry which is preliminary data.</text>
</comment>
<accession>A0A327ZUA4</accession>
<proteinExistence type="predicted"/>
<dbReference type="AlphaFoldDB" id="A0A327ZUA4"/>
<dbReference type="Proteomes" id="UP000249808">
    <property type="component" value="Unassembled WGS sequence"/>
</dbReference>
<name>A0A327ZUA4_9STAP</name>
<keyword evidence="2" id="KW-1185">Reference proteome</keyword>
<evidence type="ECO:0000313" key="2">
    <source>
        <dbReference type="Proteomes" id="UP000249808"/>
    </source>
</evidence>
<dbReference type="RefSeq" id="WP_111714062.1">
    <property type="nucleotide sequence ID" value="NZ_JBHSSR010000001.1"/>
</dbReference>
<sequence>MKKLIVSTVAASLLVTGAGFEKAEAAKKITETKINYLSKTTAYKMKAGKITSLDGMKLNTKRSKYIPNIQYSVSEYSSDMDLNDVSSNNEALFDFTDHFGDPLITRLVDNVAYDYNNDKMTATAIRKLYGKPLYARTSYEDSYRRYKDDYVMIYKNYTFYFDYDYSNRTHLEYVVFHGNNIKNNLSKWKYFNFVEHKDNMLSAVYDNMTYENWKYYYAVK</sequence>
<evidence type="ECO:0000313" key="1">
    <source>
        <dbReference type="EMBL" id="RAK45881.1"/>
    </source>
</evidence>
<gene>
    <name evidence="1" type="ORF">BHU61_00110</name>
</gene>
<protein>
    <submittedName>
        <fullName evidence="1">Uncharacterized protein</fullName>
    </submittedName>
</protein>